<dbReference type="InterPro" id="IPR014001">
    <property type="entry name" value="Helicase_ATP-bd"/>
</dbReference>
<dbReference type="CDD" id="cd22332">
    <property type="entry name" value="HsdR_N"/>
    <property type="match status" value="1"/>
</dbReference>
<evidence type="ECO:0000313" key="14">
    <source>
        <dbReference type="Proteomes" id="UP000199561"/>
    </source>
</evidence>
<dbReference type="AlphaFoldDB" id="A0A1I4MNL9"/>
<comment type="similarity">
    <text evidence="2">Belongs to the HsdR family.</text>
</comment>
<keyword evidence="10" id="KW-0238">DNA-binding</keyword>
<comment type="catalytic activity">
    <reaction evidence="1">
        <text>Endonucleolytic cleavage of DNA to give random double-stranded fragments with terminal 5'-phosphates, ATP is simultaneously hydrolyzed.</text>
        <dbReference type="EC" id="3.1.21.3"/>
    </reaction>
</comment>
<protein>
    <recommendedName>
        <fullName evidence="3">type I site-specific deoxyribonuclease</fullName>
        <ecNumber evidence="3">3.1.21.3</ecNumber>
    </recommendedName>
</protein>
<evidence type="ECO:0000256" key="1">
    <source>
        <dbReference type="ARBA" id="ARBA00000851"/>
    </source>
</evidence>
<accession>A0A1I4MNL9</accession>
<keyword evidence="8" id="KW-0378">Hydrolase</keyword>
<dbReference type="SUPFAM" id="SSF52540">
    <property type="entry name" value="P-loop containing nucleoside triphosphate hydrolases"/>
    <property type="match status" value="2"/>
</dbReference>
<dbReference type="GO" id="GO:0009035">
    <property type="term" value="F:type I site-specific deoxyribonuclease activity"/>
    <property type="evidence" value="ECO:0007669"/>
    <property type="project" value="UniProtKB-EC"/>
</dbReference>
<dbReference type="Gene3D" id="3.40.50.300">
    <property type="entry name" value="P-loop containing nucleotide triphosphate hydrolases"/>
    <property type="match status" value="2"/>
</dbReference>
<dbReference type="Proteomes" id="UP000199561">
    <property type="component" value="Unassembled WGS sequence"/>
</dbReference>
<dbReference type="SMART" id="SM00487">
    <property type="entry name" value="DEXDc"/>
    <property type="match status" value="1"/>
</dbReference>
<dbReference type="GO" id="GO:0005524">
    <property type="term" value="F:ATP binding"/>
    <property type="evidence" value="ECO:0007669"/>
    <property type="project" value="UniProtKB-KW"/>
</dbReference>
<dbReference type="InterPro" id="IPR027417">
    <property type="entry name" value="P-loop_NTPase"/>
</dbReference>
<name>A0A1I4MNL9_9PROT</name>
<dbReference type="Pfam" id="PF18766">
    <property type="entry name" value="SWI2_SNF2"/>
    <property type="match status" value="1"/>
</dbReference>
<organism evidence="13 14">
    <name type="scientific">Nitrosomonas nitrosa</name>
    <dbReference type="NCBI Taxonomy" id="52442"/>
    <lineage>
        <taxon>Bacteria</taxon>
        <taxon>Pseudomonadati</taxon>
        <taxon>Pseudomonadota</taxon>
        <taxon>Betaproteobacteria</taxon>
        <taxon>Nitrosomonadales</taxon>
        <taxon>Nitrosomonadaceae</taxon>
        <taxon>Nitrosomonas</taxon>
    </lineage>
</organism>
<keyword evidence="4" id="KW-0540">Nuclease</keyword>
<evidence type="ECO:0000256" key="9">
    <source>
        <dbReference type="ARBA" id="ARBA00022840"/>
    </source>
</evidence>
<evidence type="ECO:0000256" key="10">
    <source>
        <dbReference type="ARBA" id="ARBA00023125"/>
    </source>
</evidence>
<dbReference type="EMBL" id="FOUF01000005">
    <property type="protein sequence ID" value="SFM04809.1"/>
    <property type="molecule type" value="Genomic_DNA"/>
</dbReference>
<evidence type="ECO:0000256" key="8">
    <source>
        <dbReference type="ARBA" id="ARBA00022801"/>
    </source>
</evidence>
<evidence type="ECO:0000256" key="2">
    <source>
        <dbReference type="ARBA" id="ARBA00008598"/>
    </source>
</evidence>
<dbReference type="STRING" id="52442.SAMN05421880_10520"/>
<evidence type="ECO:0000313" key="13">
    <source>
        <dbReference type="EMBL" id="SFM04809.1"/>
    </source>
</evidence>
<dbReference type="InterPro" id="IPR007409">
    <property type="entry name" value="Restrct_endonuc_type1_HsdR_N"/>
</dbReference>
<evidence type="ECO:0000256" key="7">
    <source>
        <dbReference type="ARBA" id="ARBA00022759"/>
    </source>
</evidence>
<dbReference type="PANTHER" id="PTHR30195">
    <property type="entry name" value="TYPE I SITE-SPECIFIC DEOXYRIBONUCLEASE PROTEIN SUBUNIT M AND R"/>
    <property type="match status" value="1"/>
</dbReference>
<gene>
    <name evidence="13" type="ORF">SAMN05421880_10520</name>
</gene>
<evidence type="ECO:0000256" key="6">
    <source>
        <dbReference type="ARBA" id="ARBA00022747"/>
    </source>
</evidence>
<keyword evidence="9" id="KW-0067">ATP-binding</keyword>
<dbReference type="InterPro" id="IPR051268">
    <property type="entry name" value="Type-I_R_enzyme_R_subunit"/>
</dbReference>
<evidence type="ECO:0000256" key="3">
    <source>
        <dbReference type="ARBA" id="ARBA00012654"/>
    </source>
</evidence>
<sequence length="1034" mass="120772">MKFTEDARVKIPTILHLIRLGYQYLLLKDHHWDVESNIFPELFHKAISKINPGREEDDISRLLADVKLALDNEDLGKAFYDKLADRSGTKLIDFENFNNNSFHVVTELTYQNGEEEFRPDITLLINGMPLVFIEVKKPNNREGILAERDRINKRFQNPKFRRFVNITQLMIFSNNMEYDDGDVQPIQGAFYASPSYQQPIFNYFREEEILNLTALLKPLSDETELKVLKDNNLEVIRSNAEFITNKDPNRPTNRICTSLLSRERLAFVLRYALAYVFETDGLQKHIMRYPQLFATKAIERKLNDGSRKGIIWHTQGSGKTALAYYNVRFLSDYFQRQQTVPKFYFIVDRLDLLIQAHREFTSRGLTVHTIDSREAFSRDIRMTQVIHNHSGKPEITVVNIHKFKDDPDVLSLNDYDVAVQRVYFLDEVHRSYNPKGSFLANLDQSDRDAIKIGLTGTPLLGEDYNSRALFGDYIHKYYYNASIADGYTLRLIREEIATHYKITLQQALAEVEVQQGAIDQKWVYAHPTFVEPMLDYIVTDFEKSRGALNDASIGGMVICDSSEQARQMFEIFNTKYATDRFAAIEQADDEDYTHLHAAQTPYTYRFQRKQNNRATSAALILHDTGTKEDRKEWVEAFKAGKIDFLFVFNMLLTGFDAKRLKKLYLGRVIRKHNLLQALTRVNRTYKNFRYGYVVDFADIRREFDATNKAYFDELQAELGDEMEHYSNLFKSQEEIAAEIEHIKDVLFHFNTENAEVFSQQINAIQDRQTVLELKKALADAKSLYNLIRLQGEYTFLAQLDFQKLNLLYRETSNHLDLLNLKETIEQGTDTANLLNVALEEVIFKFTKIGEEELVLADKLKNTLRRTREALASNFDQQDPEFVTLKEELERLFKQKKLSEVTQEEMNANIDALNKIHERVKELNRQNHQLRQKYNGDAKYTRIHKRLIERGGISDSERKIFEALIGVKQDADEQVLQNTLILDNESYFERVMMPLVIHRFMKQQQIKLNPDASRYINHLVVAEYLKEFNTGARVW</sequence>
<dbReference type="Pfam" id="PF04313">
    <property type="entry name" value="HSDR_N"/>
    <property type="match status" value="1"/>
</dbReference>
<dbReference type="PANTHER" id="PTHR30195:SF15">
    <property type="entry name" value="TYPE I RESTRICTION ENZYME HINDI ENDONUCLEASE SUBUNIT"/>
    <property type="match status" value="1"/>
</dbReference>
<keyword evidence="6" id="KW-0680">Restriction system</keyword>
<keyword evidence="11" id="KW-0175">Coiled coil</keyword>
<keyword evidence="5" id="KW-0547">Nucleotide-binding</keyword>
<dbReference type="Pfam" id="PF22679">
    <property type="entry name" value="T1R_D3-like"/>
    <property type="match status" value="1"/>
</dbReference>
<reference evidence="13 14" key="1">
    <citation type="submission" date="2016-10" db="EMBL/GenBank/DDBJ databases">
        <authorList>
            <person name="de Groot N.N."/>
        </authorList>
    </citation>
    <scope>NUCLEOTIDE SEQUENCE [LARGE SCALE GENOMIC DNA]</scope>
    <source>
        <strain evidence="13 14">Nm146</strain>
    </source>
</reference>
<proteinExistence type="inferred from homology"/>
<evidence type="ECO:0000256" key="11">
    <source>
        <dbReference type="SAM" id="Coils"/>
    </source>
</evidence>
<dbReference type="RefSeq" id="WP_090666635.1">
    <property type="nucleotide sequence ID" value="NZ_FOUF01000005.1"/>
</dbReference>
<dbReference type="InterPro" id="IPR040980">
    <property type="entry name" value="SWI2_SNF2"/>
</dbReference>
<dbReference type="GO" id="GO:0003677">
    <property type="term" value="F:DNA binding"/>
    <property type="evidence" value="ECO:0007669"/>
    <property type="project" value="UniProtKB-KW"/>
</dbReference>
<dbReference type="EC" id="3.1.21.3" evidence="3"/>
<keyword evidence="14" id="KW-1185">Reference proteome</keyword>
<evidence type="ECO:0000256" key="5">
    <source>
        <dbReference type="ARBA" id="ARBA00022741"/>
    </source>
</evidence>
<dbReference type="PROSITE" id="PS51192">
    <property type="entry name" value="HELICASE_ATP_BIND_1"/>
    <property type="match status" value="1"/>
</dbReference>
<keyword evidence="7" id="KW-0255">Endonuclease</keyword>
<feature type="coiled-coil region" evidence="11">
    <location>
        <begin position="902"/>
        <end position="932"/>
    </location>
</feature>
<dbReference type="InterPro" id="IPR055180">
    <property type="entry name" value="HsdR_RecA-like_helicase_dom_2"/>
</dbReference>
<dbReference type="Gene3D" id="3.90.1570.50">
    <property type="match status" value="1"/>
</dbReference>
<feature type="domain" description="Helicase ATP-binding" evidence="12">
    <location>
        <begin position="300"/>
        <end position="476"/>
    </location>
</feature>
<evidence type="ECO:0000256" key="4">
    <source>
        <dbReference type="ARBA" id="ARBA00022722"/>
    </source>
</evidence>
<dbReference type="GO" id="GO:0009307">
    <property type="term" value="P:DNA restriction-modification system"/>
    <property type="evidence" value="ECO:0007669"/>
    <property type="project" value="UniProtKB-KW"/>
</dbReference>
<evidence type="ECO:0000259" key="12">
    <source>
        <dbReference type="PROSITE" id="PS51192"/>
    </source>
</evidence>